<sequence>MEPGIQWLFLLIVFVQLYIVAAVTNSSDAAVLNALKTEYKNFPPNWLGSDPCGDGWVGIGCTNSRVTSITLANMGLEGQVFSDIPSLTELQTLDLSYNKRLTGSLPEKIGNLTKLTILNLIGCGFTGAIPDTIGNLQQLTMLSLNSNRFRGRIPPSIGNLLKLYWLDLADNQLEGPIPVSDGTIPGLDKLVRTNHFHLGQNKLSGEIPEQIFSSNMALVHVLFDSNNLSGPIPSTLGLVKSLQVIRFDNNSLSGSVPSNLNNLTSLQELYLSNNNLNGPLPNLTGMSDLNNLDLSNNSFNTSVIPRWVLSLSSLTTLYVHLSFNIV</sequence>
<evidence type="ECO:0000256" key="2">
    <source>
        <dbReference type="ARBA" id="ARBA00022729"/>
    </source>
</evidence>
<accession>A0AAV5L382</accession>
<feature type="signal peptide" evidence="6">
    <location>
        <begin position="1"/>
        <end position="22"/>
    </location>
</feature>
<proteinExistence type="predicted"/>
<comment type="subcellular location">
    <subcellularLocation>
        <location evidence="1">Membrane</location>
    </subcellularLocation>
</comment>
<evidence type="ECO:0000256" key="6">
    <source>
        <dbReference type="SAM" id="SignalP"/>
    </source>
</evidence>
<gene>
    <name evidence="7" type="ORF">SLEP1_g40258</name>
</gene>
<evidence type="ECO:0000313" key="8">
    <source>
        <dbReference type="Proteomes" id="UP001054252"/>
    </source>
</evidence>
<evidence type="ECO:0008006" key="9">
    <source>
        <dbReference type="Google" id="ProtNLM"/>
    </source>
</evidence>
<reference evidence="7 8" key="1">
    <citation type="journal article" date="2021" name="Commun. Biol.">
        <title>The genome of Shorea leprosula (Dipterocarpaceae) highlights the ecological relevance of drought in aseasonal tropical rainforests.</title>
        <authorList>
            <person name="Ng K.K.S."/>
            <person name="Kobayashi M.J."/>
            <person name="Fawcett J.A."/>
            <person name="Hatakeyama M."/>
            <person name="Paape T."/>
            <person name="Ng C.H."/>
            <person name="Ang C.C."/>
            <person name="Tnah L.H."/>
            <person name="Lee C.T."/>
            <person name="Nishiyama T."/>
            <person name="Sese J."/>
            <person name="O'Brien M.J."/>
            <person name="Copetti D."/>
            <person name="Mohd Noor M.I."/>
            <person name="Ong R.C."/>
            <person name="Putra M."/>
            <person name="Sireger I.Z."/>
            <person name="Indrioko S."/>
            <person name="Kosugi Y."/>
            <person name="Izuno A."/>
            <person name="Isagi Y."/>
            <person name="Lee S.L."/>
            <person name="Shimizu K.K."/>
        </authorList>
    </citation>
    <scope>NUCLEOTIDE SEQUENCE [LARGE SCALE GENOMIC DNA]</scope>
    <source>
        <strain evidence="7">214</strain>
    </source>
</reference>
<dbReference type="SUPFAM" id="SSF52058">
    <property type="entry name" value="L domain-like"/>
    <property type="match status" value="1"/>
</dbReference>
<keyword evidence="3" id="KW-0677">Repeat</keyword>
<dbReference type="FunFam" id="3.80.10.10:FF:000363">
    <property type="entry name" value="Leucine-rich repeat family protein"/>
    <property type="match status" value="1"/>
</dbReference>
<dbReference type="Pfam" id="PF00560">
    <property type="entry name" value="LRR_1"/>
    <property type="match status" value="6"/>
</dbReference>
<evidence type="ECO:0000256" key="3">
    <source>
        <dbReference type="ARBA" id="ARBA00022737"/>
    </source>
</evidence>
<evidence type="ECO:0000256" key="5">
    <source>
        <dbReference type="ARBA" id="ARBA00023180"/>
    </source>
</evidence>
<keyword evidence="4" id="KW-0472">Membrane</keyword>
<evidence type="ECO:0000313" key="7">
    <source>
        <dbReference type="EMBL" id="GKV31580.1"/>
    </source>
</evidence>
<dbReference type="Gene3D" id="3.80.10.10">
    <property type="entry name" value="Ribonuclease Inhibitor"/>
    <property type="match status" value="2"/>
</dbReference>
<dbReference type="PANTHER" id="PTHR45974:SF266">
    <property type="entry name" value="LEUCINE-RICH REPEAT RECEPTOR PROTEIN KINASE HPCA1"/>
    <property type="match status" value="1"/>
</dbReference>
<organism evidence="7 8">
    <name type="scientific">Rubroshorea leprosula</name>
    <dbReference type="NCBI Taxonomy" id="152421"/>
    <lineage>
        <taxon>Eukaryota</taxon>
        <taxon>Viridiplantae</taxon>
        <taxon>Streptophyta</taxon>
        <taxon>Embryophyta</taxon>
        <taxon>Tracheophyta</taxon>
        <taxon>Spermatophyta</taxon>
        <taxon>Magnoliopsida</taxon>
        <taxon>eudicotyledons</taxon>
        <taxon>Gunneridae</taxon>
        <taxon>Pentapetalae</taxon>
        <taxon>rosids</taxon>
        <taxon>malvids</taxon>
        <taxon>Malvales</taxon>
        <taxon>Dipterocarpaceae</taxon>
        <taxon>Rubroshorea</taxon>
    </lineage>
</organism>
<comment type="caution">
    <text evidence="7">The sequence shown here is derived from an EMBL/GenBank/DDBJ whole genome shotgun (WGS) entry which is preliminary data.</text>
</comment>
<dbReference type="AlphaFoldDB" id="A0AAV5L382"/>
<dbReference type="InterPro" id="IPR032675">
    <property type="entry name" value="LRR_dom_sf"/>
</dbReference>
<name>A0AAV5L382_9ROSI</name>
<keyword evidence="8" id="KW-1185">Reference proteome</keyword>
<dbReference type="InterPro" id="IPR001611">
    <property type="entry name" value="Leu-rich_rpt"/>
</dbReference>
<evidence type="ECO:0000256" key="4">
    <source>
        <dbReference type="ARBA" id="ARBA00023136"/>
    </source>
</evidence>
<evidence type="ECO:0000256" key="1">
    <source>
        <dbReference type="ARBA" id="ARBA00004370"/>
    </source>
</evidence>
<keyword evidence="2 6" id="KW-0732">Signal</keyword>
<dbReference type="EMBL" id="BPVZ01000092">
    <property type="protein sequence ID" value="GKV31580.1"/>
    <property type="molecule type" value="Genomic_DNA"/>
</dbReference>
<keyword evidence="5" id="KW-0325">Glycoprotein</keyword>
<dbReference type="FunFam" id="3.80.10.10:FF:000542">
    <property type="entry name" value="Leucine-rich repeat protein kinase family protein"/>
    <property type="match status" value="1"/>
</dbReference>
<dbReference type="GO" id="GO:0016020">
    <property type="term" value="C:membrane"/>
    <property type="evidence" value="ECO:0007669"/>
    <property type="project" value="UniProtKB-SubCell"/>
</dbReference>
<dbReference type="PANTHER" id="PTHR45974">
    <property type="entry name" value="RECEPTOR-LIKE PROTEIN 55"/>
    <property type="match status" value="1"/>
</dbReference>
<dbReference type="Proteomes" id="UP001054252">
    <property type="component" value="Unassembled WGS sequence"/>
</dbReference>
<dbReference type="PROSITE" id="PS51450">
    <property type="entry name" value="LRR"/>
    <property type="match status" value="1"/>
</dbReference>
<protein>
    <recommendedName>
        <fullName evidence="9">Leucine-rich repeat-containing N-terminal plant-type domain-containing protein</fullName>
    </recommendedName>
</protein>
<feature type="chain" id="PRO_5043955238" description="Leucine-rich repeat-containing N-terminal plant-type domain-containing protein" evidence="6">
    <location>
        <begin position="23"/>
        <end position="326"/>
    </location>
</feature>